<name>A0A0A9Y1K0_LYGHE</name>
<dbReference type="AlphaFoldDB" id="A0A0A9Y1K0"/>
<accession>A0A0A9Y1K0</accession>
<gene>
    <name evidence="1" type="primary">mnmG_16</name>
    <name evidence="1" type="ORF">CM83_102753</name>
</gene>
<evidence type="ECO:0000313" key="1">
    <source>
        <dbReference type="EMBL" id="JAG26039.1"/>
    </source>
</evidence>
<reference evidence="1" key="2">
    <citation type="submission" date="2014-07" db="EMBL/GenBank/DDBJ databases">
        <authorList>
            <person name="Hull J."/>
        </authorList>
    </citation>
    <scope>NUCLEOTIDE SEQUENCE</scope>
</reference>
<reference evidence="1" key="1">
    <citation type="journal article" date="2014" name="PLoS ONE">
        <title>Transcriptome-Based Identification of ABC Transporters in the Western Tarnished Plant Bug Lygus hesperus.</title>
        <authorList>
            <person name="Hull J.J."/>
            <person name="Chaney K."/>
            <person name="Geib S.M."/>
            <person name="Fabrick J.A."/>
            <person name="Brent C.S."/>
            <person name="Walsh D."/>
            <person name="Lavine L.C."/>
        </authorList>
    </citation>
    <scope>NUCLEOTIDE SEQUENCE</scope>
</reference>
<proteinExistence type="predicted"/>
<sequence length="121" mass="13932">MSPSTTRFSNGTGAMVNIDDVHVHHRQLIRSDRNEQLKVTKRNSSTLLHTIFIRCHHVWWGKMHLNNEQASRVSRLVLIKVEDQVDMLGRFRVMQTRTTPFNGLGVALLKLIQQNPIPLVV</sequence>
<feature type="non-terminal residue" evidence="1">
    <location>
        <position position="121"/>
    </location>
</feature>
<organism evidence="1">
    <name type="scientific">Lygus hesperus</name>
    <name type="common">Western plant bug</name>
    <dbReference type="NCBI Taxonomy" id="30085"/>
    <lineage>
        <taxon>Eukaryota</taxon>
        <taxon>Metazoa</taxon>
        <taxon>Ecdysozoa</taxon>
        <taxon>Arthropoda</taxon>
        <taxon>Hexapoda</taxon>
        <taxon>Insecta</taxon>
        <taxon>Pterygota</taxon>
        <taxon>Neoptera</taxon>
        <taxon>Paraneoptera</taxon>
        <taxon>Hemiptera</taxon>
        <taxon>Heteroptera</taxon>
        <taxon>Panheteroptera</taxon>
        <taxon>Cimicomorpha</taxon>
        <taxon>Miridae</taxon>
        <taxon>Mirini</taxon>
        <taxon>Lygus</taxon>
    </lineage>
</organism>
<dbReference type="EMBL" id="GBHO01017565">
    <property type="protein sequence ID" value="JAG26039.1"/>
    <property type="molecule type" value="Transcribed_RNA"/>
</dbReference>
<protein>
    <submittedName>
        <fullName evidence="1">tRNA uridine 5-carboxymethylaminomethyl modification enzyme MnmG</fullName>
    </submittedName>
</protein>